<dbReference type="Proteomes" id="UP001189429">
    <property type="component" value="Unassembled WGS sequence"/>
</dbReference>
<accession>A0ABN9QW14</accession>
<reference evidence="1" key="1">
    <citation type="submission" date="2023-10" db="EMBL/GenBank/DDBJ databases">
        <authorList>
            <person name="Chen Y."/>
            <person name="Shah S."/>
            <person name="Dougan E. K."/>
            <person name="Thang M."/>
            <person name="Chan C."/>
        </authorList>
    </citation>
    <scope>NUCLEOTIDE SEQUENCE [LARGE SCALE GENOMIC DNA]</scope>
</reference>
<proteinExistence type="predicted"/>
<name>A0ABN9QW14_9DINO</name>
<protein>
    <submittedName>
        <fullName evidence="1">Uncharacterized protein</fullName>
    </submittedName>
</protein>
<feature type="non-terminal residue" evidence="1">
    <location>
        <position position="244"/>
    </location>
</feature>
<evidence type="ECO:0000313" key="2">
    <source>
        <dbReference type="Proteomes" id="UP001189429"/>
    </source>
</evidence>
<sequence>MPTASNSPITCAASEKLYCLASDTCKKGDCSQCPGKTTVDAEKHTCSGMPSEKASVSFKDTDMQEGSVGGEVKITKAKNEFDIDKYVLYWGKDSTTKLDPPLNALVGEVSPTGGDAFFSIPAGTPFPSAASHLLVFSKNEYGEYLTPGNVALKDAVAPKAKPGGIVFEDDDGDKGELGGTVTINRASDEDKLDEYALHWGKSATKKISSGSLIKDISKGTNMPKEPSYYSRGLRRRYPKISWLE</sequence>
<evidence type="ECO:0000313" key="1">
    <source>
        <dbReference type="EMBL" id="CAK0807917.1"/>
    </source>
</evidence>
<comment type="caution">
    <text evidence="1">The sequence shown here is derived from an EMBL/GenBank/DDBJ whole genome shotgun (WGS) entry which is preliminary data.</text>
</comment>
<keyword evidence="2" id="KW-1185">Reference proteome</keyword>
<organism evidence="1 2">
    <name type="scientific">Prorocentrum cordatum</name>
    <dbReference type="NCBI Taxonomy" id="2364126"/>
    <lineage>
        <taxon>Eukaryota</taxon>
        <taxon>Sar</taxon>
        <taxon>Alveolata</taxon>
        <taxon>Dinophyceae</taxon>
        <taxon>Prorocentrales</taxon>
        <taxon>Prorocentraceae</taxon>
        <taxon>Prorocentrum</taxon>
    </lineage>
</organism>
<gene>
    <name evidence="1" type="ORF">PCOR1329_LOCUS13650</name>
</gene>
<dbReference type="EMBL" id="CAUYUJ010004038">
    <property type="protein sequence ID" value="CAK0807917.1"/>
    <property type="molecule type" value="Genomic_DNA"/>
</dbReference>